<feature type="region of interest" description="Disordered" evidence="1">
    <location>
        <begin position="581"/>
        <end position="603"/>
    </location>
</feature>
<reference evidence="4" key="1">
    <citation type="submission" date="2020-02" db="EMBL/GenBank/DDBJ databases">
        <authorList>
            <person name="Meier V. D."/>
        </authorList>
    </citation>
    <scope>NUCLEOTIDE SEQUENCE</scope>
    <source>
        <strain evidence="4">AVDCRST_MAG93</strain>
    </source>
</reference>
<dbReference type="GO" id="GO:0004386">
    <property type="term" value="F:helicase activity"/>
    <property type="evidence" value="ECO:0007669"/>
    <property type="project" value="UniProtKB-KW"/>
</dbReference>
<evidence type="ECO:0000259" key="2">
    <source>
        <dbReference type="Pfam" id="PF04851"/>
    </source>
</evidence>
<gene>
    <name evidence="4" type="ORF">AVDCRST_MAG93-2660</name>
</gene>
<dbReference type="GO" id="GO:0003677">
    <property type="term" value="F:DNA binding"/>
    <property type="evidence" value="ECO:0007669"/>
    <property type="project" value="InterPro"/>
</dbReference>
<evidence type="ECO:0000256" key="1">
    <source>
        <dbReference type="SAM" id="MobiDB-lite"/>
    </source>
</evidence>
<protein>
    <submittedName>
        <fullName evidence="4">Type III restriction enzyme, res subunit:DEAD/DEAH box helicase, N-terminal</fullName>
    </submittedName>
</protein>
<dbReference type="SUPFAM" id="SSF52540">
    <property type="entry name" value="P-loop containing nucleoside triphosphate hydrolases"/>
    <property type="match status" value="2"/>
</dbReference>
<feature type="domain" description="Helicase/UvrB N-terminal" evidence="2">
    <location>
        <begin position="16"/>
        <end position="257"/>
    </location>
</feature>
<dbReference type="Pfam" id="PF19778">
    <property type="entry name" value="RE_endonuc"/>
    <property type="match status" value="1"/>
</dbReference>
<dbReference type="GO" id="GO:0005524">
    <property type="term" value="F:ATP binding"/>
    <property type="evidence" value="ECO:0007669"/>
    <property type="project" value="InterPro"/>
</dbReference>
<dbReference type="AlphaFoldDB" id="A0A6J4J9L1"/>
<evidence type="ECO:0000259" key="3">
    <source>
        <dbReference type="Pfam" id="PF19778"/>
    </source>
</evidence>
<dbReference type="Pfam" id="PF04851">
    <property type="entry name" value="ResIII"/>
    <property type="match status" value="1"/>
</dbReference>
<feature type="domain" description="Type III restriction enzyme C-terminal endonuclease" evidence="3">
    <location>
        <begin position="860"/>
        <end position="964"/>
    </location>
</feature>
<accession>A0A6J4J9L1</accession>
<sequence length="988" mass="112068">MAPQLQIKFDPSQDYQLEAVQAVADLFDGLPERIVEFGLGEEIVANLPEGEDLSESWLEDNLFDVQRRNGTSNGLEPFAVDNGDILPGVGYGSHSYPHFTIEMETGTGKTYVYLRTIYELRKRYGFTKFIIVVPSIAIYEGVVKNFNITRDHFRALYGNEPTTLVPYDGAQLSRLRSFATSTFTEIMVITLDAFNKPSNNIYKASEKLPGERRPYQFIQETRPILILDEPQNMESEKAKQALRTLHPLFALRYSATHRTSPNLIYRLTPFEAFRRDLVKRIQVHGVTEHDNFNQPFLALEAISTTGGITARVKTYATQHGRTQETSVTLKHGDDLYAKTHRDEHKDGYRVAEIHAGEAFVQFENGIKLDQGTAIGPSRVEVFRTQIRETILQHMRMQDQLEEKQIKVLSLFFIDRVANYVDDDGLVKRLFDEEFDKLRPKFRRFADRTADKVREAYFARKKAKGGDEVAVNTSGSTNEEREAERAAFALIMRDKEHLLSFDEPISFIFAHSALKEGWDNPNVFQICTLNQTVSEVKKRQEIGRGLRLCVDQTGNRVFGDEVNLLTVVANESYKTYAERLQQEYRDDGDTAPPPPRDARRRPARRNNAIFAEAEFRAFWEKLSRRVRPVINVDTPALIAECVTRLNNATFPEPIIVVEKAAFVVTRYTLTLKGAANGRASLVVDTVDTDNQTSTRTLDVRIGENLGSRLKDPGLDQFTVCSMTDGASPSVDLSAVTLEPEGPATFETEAGQRVQERATIAPEERYPVPNLLDRTARETGLTRSTVNAIFKALRDAQKRKLLKNPEGFAGVFIAEVRNALAQHIADRLTFALDEGPEPWDLDELFPPVKSFPQRELIPAGDRGLYDEVQKDSGEEETFVDALKNDPNVLFYFKFPPAFKVHLPKVIGNYNPDWGIARRAEDGTTALHLIRETKGTVDLGHLRFPHERRKIDSAKKYFAQLGLDYRPIKGNTPGWWRPEDMTQAPLITQEP</sequence>
<dbReference type="GO" id="GO:0015668">
    <property type="term" value="F:type III site-specific deoxyribonuclease activity"/>
    <property type="evidence" value="ECO:0007669"/>
    <property type="project" value="InterPro"/>
</dbReference>
<keyword evidence="4" id="KW-0067">ATP-binding</keyword>
<organism evidence="4">
    <name type="scientific">uncultured Chloroflexia bacterium</name>
    <dbReference type="NCBI Taxonomy" id="1672391"/>
    <lineage>
        <taxon>Bacteria</taxon>
        <taxon>Bacillati</taxon>
        <taxon>Chloroflexota</taxon>
        <taxon>Chloroflexia</taxon>
        <taxon>environmental samples</taxon>
    </lineage>
</organism>
<dbReference type="InterPro" id="IPR045572">
    <property type="entry name" value="RE_endonuc_C"/>
</dbReference>
<evidence type="ECO:0000313" key="4">
    <source>
        <dbReference type="EMBL" id="CAA9271647.1"/>
    </source>
</evidence>
<keyword evidence="4" id="KW-0378">Hydrolase</keyword>
<keyword evidence="4" id="KW-0347">Helicase</keyword>
<dbReference type="EMBL" id="CADCTR010000909">
    <property type="protein sequence ID" value="CAA9271647.1"/>
    <property type="molecule type" value="Genomic_DNA"/>
</dbReference>
<keyword evidence="4" id="KW-0547">Nucleotide-binding</keyword>
<dbReference type="InterPro" id="IPR027417">
    <property type="entry name" value="P-loop_NTPase"/>
</dbReference>
<dbReference type="InterPro" id="IPR006935">
    <property type="entry name" value="Helicase/UvrB_N"/>
</dbReference>
<proteinExistence type="predicted"/>
<name>A0A6J4J9L1_9CHLR</name>
<dbReference type="Gene3D" id="3.40.50.300">
    <property type="entry name" value="P-loop containing nucleotide triphosphate hydrolases"/>
    <property type="match status" value="2"/>
</dbReference>